<feature type="domain" description="Hydroxymethylglutaryl-coenzyme A synthase C-terminal" evidence="6">
    <location>
        <begin position="239"/>
        <end position="360"/>
    </location>
</feature>
<dbReference type="InterPro" id="IPR013746">
    <property type="entry name" value="HMG_CoA_synt_C_dom"/>
</dbReference>
<dbReference type="InterPro" id="IPR013528">
    <property type="entry name" value="HMG_CoA_synth_N"/>
</dbReference>
<gene>
    <name evidence="7" type="ORF">VC03_01125</name>
</gene>
<feature type="binding site" evidence="4">
    <location>
        <position position="29"/>
    </location>
    <ligand>
        <name>(3S)-3-hydroxy-3-methylglutaryl-CoA</name>
        <dbReference type="ChEBI" id="CHEBI:43074"/>
    </ligand>
</feature>
<proteinExistence type="inferred from homology"/>
<evidence type="ECO:0000313" key="8">
    <source>
        <dbReference type="Proteomes" id="UP000033103"/>
    </source>
</evidence>
<dbReference type="PATRIC" id="fig|1069640.6.peg.210"/>
<dbReference type="InterPro" id="IPR011554">
    <property type="entry name" value="HMG_CoA_synthase_prok"/>
</dbReference>
<dbReference type="PANTHER" id="PTHR43323">
    <property type="entry name" value="3-HYDROXY-3-METHYLGLUTARYL COENZYME A SYNTHASE"/>
    <property type="match status" value="1"/>
</dbReference>
<sequence length="376" mass="42447">MKIGIDKMGIYIPRYYLDIRDLAKERNIDPDKFVIGLGQSKMSVNPISQDIVTFGVLAADKILTDEDKKKIDMLIVGTETGVDQSKSASAFMHSILGINEYCRSIEIKQACYGATAALQVAKNHILVNPDSKVLVIASDIAKYGINTSGESTQGCGAVAMLVSRDPKMLEISNESVCYTKDVMDFFRPNNSTYAIANGKLSTNTYLESLEKVYYEFSNRFGEKDFSAICFHIPYPKLGLKGLKEIKREDLLEEFNNSIMYNKEIGNIYTGSLFLSLISLLENSKKIKANDLIGLYSYGSGAVSEFFTMKVVEGYEKHLSIKENQKMLENRVKLSVSEYEEMFFSKIEHEKEIENKEGEDVYLKGIFNNERTYARKI</sequence>
<dbReference type="HOGENOM" id="CLU_008065_3_2_0"/>
<dbReference type="OrthoDB" id="9769523at2"/>
<dbReference type="GO" id="GO:0006084">
    <property type="term" value="P:acetyl-CoA metabolic process"/>
    <property type="evidence" value="ECO:0007669"/>
    <property type="project" value="InterPro"/>
</dbReference>
<organism evidence="7 8">
    <name type="scientific">Sneathia vaginalis</name>
    <dbReference type="NCBI Taxonomy" id="187101"/>
    <lineage>
        <taxon>Bacteria</taxon>
        <taxon>Fusobacteriati</taxon>
        <taxon>Fusobacteriota</taxon>
        <taxon>Fusobacteriia</taxon>
        <taxon>Fusobacteriales</taxon>
        <taxon>Leptotrichiaceae</taxon>
        <taxon>Sneathia</taxon>
    </lineage>
</organism>
<evidence type="ECO:0000256" key="4">
    <source>
        <dbReference type="PIRSR" id="PIRSR611554-2"/>
    </source>
</evidence>
<feature type="active site" description="Proton donor/acceptor" evidence="3">
    <location>
        <position position="231"/>
    </location>
</feature>
<comment type="similarity">
    <text evidence="1">Belongs to the thiolase-like superfamily. HMG-CoA synthase family.</text>
</comment>
<dbReference type="Pfam" id="PF01154">
    <property type="entry name" value="HMG_CoA_synt_N"/>
    <property type="match status" value="1"/>
</dbReference>
<dbReference type="STRING" id="187101.VC03_01125"/>
<keyword evidence="8" id="KW-1185">Reference proteome</keyword>
<name>A0A0E3UUD1_9FUSO</name>
<evidence type="ECO:0000256" key="3">
    <source>
        <dbReference type="PIRSR" id="PIRSR611554-1"/>
    </source>
</evidence>
<evidence type="ECO:0008006" key="9">
    <source>
        <dbReference type="Google" id="ProtNLM"/>
    </source>
</evidence>
<feature type="binding site" evidence="4">
    <location>
        <position position="266"/>
    </location>
    <ligand>
        <name>(3S)-3-hydroxy-3-methylglutaryl-CoA</name>
        <dbReference type="ChEBI" id="CHEBI:43074"/>
    </ligand>
</feature>
<feature type="active site" description="Acyl-thioester intermediate" evidence="3">
    <location>
        <position position="111"/>
    </location>
</feature>
<dbReference type="PANTHER" id="PTHR43323:SF2">
    <property type="entry name" value="HYDROXYMETHYLGLUTARYL-COA SYNTHASE"/>
    <property type="match status" value="1"/>
</dbReference>
<evidence type="ECO:0000313" key="7">
    <source>
        <dbReference type="EMBL" id="AKC96114.1"/>
    </source>
</evidence>
<evidence type="ECO:0000256" key="1">
    <source>
        <dbReference type="ARBA" id="ARBA00007061"/>
    </source>
</evidence>
<feature type="domain" description="Hydroxymethylglutaryl-coenzyme A synthase N-terminal" evidence="5">
    <location>
        <begin position="2"/>
        <end position="164"/>
    </location>
</feature>
<dbReference type="SUPFAM" id="SSF53901">
    <property type="entry name" value="Thiolase-like"/>
    <property type="match status" value="2"/>
</dbReference>
<dbReference type="RefSeq" id="WP_046329228.1">
    <property type="nucleotide sequence ID" value="NZ_CAUPIC010000001.1"/>
</dbReference>
<evidence type="ECO:0000259" key="6">
    <source>
        <dbReference type="Pfam" id="PF08540"/>
    </source>
</evidence>
<reference evidence="7 8" key="1">
    <citation type="journal article" date="2012" name="BMC Genomics">
        <title>Genomic sequence analysis and characterization of Sneathia amnii sp. nov.</title>
        <authorList>
            <consortium name="Vaginal Microbiome Consortium (additional members)"/>
            <person name="Harwich M.D.Jr."/>
            <person name="Serrano M.G."/>
            <person name="Fettweis J.M."/>
            <person name="Alves J.M."/>
            <person name="Reimers M.A."/>
            <person name="Buck G.A."/>
            <person name="Jefferson K.K."/>
        </authorList>
    </citation>
    <scope>NUCLEOTIDE SEQUENCE [LARGE SCALE GENOMIC DNA]</scope>
    <source>
        <strain evidence="7 8">SN35</strain>
    </source>
</reference>
<dbReference type="AlphaFoldDB" id="A0A0E3UUD1"/>
<evidence type="ECO:0000259" key="5">
    <source>
        <dbReference type="Pfam" id="PF01154"/>
    </source>
</evidence>
<dbReference type="Pfam" id="PF08540">
    <property type="entry name" value="HMG_CoA_synt_C"/>
    <property type="match status" value="1"/>
</dbReference>
<feature type="binding site" evidence="4">
    <location>
        <position position="143"/>
    </location>
    <ligand>
        <name>(3S)-3-hydroxy-3-methylglutaryl-CoA</name>
        <dbReference type="ChEBI" id="CHEBI:43074"/>
    </ligand>
</feature>
<dbReference type="KEGG" id="sns:VC03_01125"/>
<feature type="binding site" evidence="4">
    <location>
        <position position="240"/>
    </location>
    <ligand>
        <name>(3S)-3-hydroxy-3-methylglutaryl-CoA</name>
        <dbReference type="ChEBI" id="CHEBI:43074"/>
    </ligand>
</feature>
<dbReference type="Gene3D" id="3.40.47.10">
    <property type="match status" value="2"/>
</dbReference>
<dbReference type="Proteomes" id="UP000033103">
    <property type="component" value="Chromosome"/>
</dbReference>
<dbReference type="NCBIfam" id="TIGR01835">
    <property type="entry name" value="HMG-CoA-S_prok"/>
    <property type="match status" value="1"/>
</dbReference>
<feature type="active site" description="Proton donor/acceptor" evidence="3">
    <location>
        <position position="79"/>
    </location>
</feature>
<dbReference type="GO" id="GO:0004421">
    <property type="term" value="F:hydroxymethylglutaryl-CoA synthase activity"/>
    <property type="evidence" value="ECO:0007669"/>
    <property type="project" value="InterPro"/>
</dbReference>
<accession>A0A0E3UUD1</accession>
<dbReference type="EMBL" id="CP011280">
    <property type="protein sequence ID" value="AKC96114.1"/>
    <property type="molecule type" value="Genomic_DNA"/>
</dbReference>
<keyword evidence="2" id="KW-0808">Transferase</keyword>
<dbReference type="CDD" id="cd00827">
    <property type="entry name" value="init_cond_enzymes"/>
    <property type="match status" value="1"/>
</dbReference>
<dbReference type="InterPro" id="IPR016039">
    <property type="entry name" value="Thiolase-like"/>
</dbReference>
<protein>
    <recommendedName>
        <fullName evidence="9">Hydroxymethylglutaryl-CoA synthase</fullName>
    </recommendedName>
</protein>
<evidence type="ECO:0000256" key="2">
    <source>
        <dbReference type="ARBA" id="ARBA00022679"/>
    </source>
</evidence>